<feature type="domain" description="PAC" evidence="4">
    <location>
        <begin position="95"/>
        <end position="147"/>
    </location>
</feature>
<evidence type="ECO:0000313" key="6">
    <source>
        <dbReference type="EMBL" id="MES1929998.1"/>
    </source>
</evidence>
<evidence type="ECO:0000259" key="4">
    <source>
        <dbReference type="PROSITE" id="PS50113"/>
    </source>
</evidence>
<keyword evidence="7" id="KW-1185">Reference proteome</keyword>
<protein>
    <recommendedName>
        <fullName evidence="1">diguanylate cyclase</fullName>
        <ecNumber evidence="1">2.7.7.65</ecNumber>
    </recommendedName>
</protein>
<feature type="domain" description="GGDEF" evidence="5">
    <location>
        <begin position="343"/>
        <end position="473"/>
    </location>
</feature>
<comment type="caution">
    <text evidence="6">The sequence shown here is derived from an EMBL/GenBank/DDBJ whole genome shotgun (WGS) entry which is preliminary data.</text>
</comment>
<dbReference type="SUPFAM" id="SSF55781">
    <property type="entry name" value="GAF domain-like"/>
    <property type="match status" value="1"/>
</dbReference>
<dbReference type="SMART" id="SM00091">
    <property type="entry name" value="PAS"/>
    <property type="match status" value="1"/>
</dbReference>
<dbReference type="Gene3D" id="3.30.450.40">
    <property type="match status" value="1"/>
</dbReference>
<evidence type="ECO:0000256" key="1">
    <source>
        <dbReference type="ARBA" id="ARBA00012528"/>
    </source>
</evidence>
<dbReference type="NCBIfam" id="TIGR00229">
    <property type="entry name" value="sensory_box"/>
    <property type="match status" value="1"/>
</dbReference>
<dbReference type="PANTHER" id="PTHR45138:SF9">
    <property type="entry name" value="DIGUANYLATE CYCLASE DGCM-RELATED"/>
    <property type="match status" value="1"/>
</dbReference>
<dbReference type="SMART" id="SM00267">
    <property type="entry name" value="GGDEF"/>
    <property type="match status" value="1"/>
</dbReference>
<dbReference type="Pfam" id="PF01590">
    <property type="entry name" value="GAF"/>
    <property type="match status" value="1"/>
</dbReference>
<dbReference type="Gene3D" id="3.30.70.270">
    <property type="match status" value="1"/>
</dbReference>
<dbReference type="PROSITE" id="PS50113">
    <property type="entry name" value="PAC"/>
    <property type="match status" value="1"/>
</dbReference>
<dbReference type="InterPro" id="IPR035965">
    <property type="entry name" value="PAS-like_dom_sf"/>
</dbReference>
<gene>
    <name evidence="6" type="ORF">SADO_12109</name>
</gene>
<dbReference type="SMART" id="SM00065">
    <property type="entry name" value="GAF"/>
    <property type="match status" value="1"/>
</dbReference>
<dbReference type="InterPro" id="IPR043128">
    <property type="entry name" value="Rev_trsase/Diguanyl_cyclase"/>
</dbReference>
<dbReference type="InterPro" id="IPR029016">
    <property type="entry name" value="GAF-like_dom_sf"/>
</dbReference>
<dbReference type="PROSITE" id="PS50112">
    <property type="entry name" value="PAS"/>
    <property type="match status" value="1"/>
</dbReference>
<dbReference type="SUPFAM" id="SSF55785">
    <property type="entry name" value="PYP-like sensor domain (PAS domain)"/>
    <property type="match status" value="1"/>
</dbReference>
<dbReference type="InterPro" id="IPR050469">
    <property type="entry name" value="Diguanylate_Cyclase"/>
</dbReference>
<dbReference type="Pfam" id="PF00990">
    <property type="entry name" value="GGDEF"/>
    <property type="match status" value="1"/>
</dbReference>
<reference evidence="6 7" key="1">
    <citation type="submission" date="2013-03" db="EMBL/GenBank/DDBJ databases">
        <title>Salinisphaera dokdonensis CL-ES53 Genome Sequencing.</title>
        <authorList>
            <person name="Li C."/>
            <person name="Lai Q."/>
            <person name="Shao Z."/>
        </authorList>
    </citation>
    <scope>NUCLEOTIDE SEQUENCE [LARGE SCALE GENOMIC DNA]</scope>
    <source>
        <strain evidence="6 7">CL-ES53</strain>
    </source>
</reference>
<dbReference type="InterPro" id="IPR029787">
    <property type="entry name" value="Nucleotide_cyclase"/>
</dbReference>
<dbReference type="SMART" id="SM00086">
    <property type="entry name" value="PAC"/>
    <property type="match status" value="1"/>
</dbReference>
<dbReference type="Proteomes" id="UP001460888">
    <property type="component" value="Unassembled WGS sequence"/>
</dbReference>
<dbReference type="Pfam" id="PF00989">
    <property type="entry name" value="PAS"/>
    <property type="match status" value="1"/>
</dbReference>
<dbReference type="SUPFAM" id="SSF55073">
    <property type="entry name" value="Nucleotide cyclase"/>
    <property type="match status" value="1"/>
</dbReference>
<evidence type="ECO:0000256" key="2">
    <source>
        <dbReference type="ARBA" id="ARBA00034247"/>
    </source>
</evidence>
<proteinExistence type="predicted"/>
<dbReference type="CDD" id="cd01949">
    <property type="entry name" value="GGDEF"/>
    <property type="match status" value="1"/>
</dbReference>
<sequence length="473" mass="51928">MTHENRVADSIEALSLPQASLQTVLSHVFADIDEAVLVADEQRQIILVNRAALELFGYDEAQILGRSAREIYADPAVFEKEGRTRFHADASRQHTSYLCAYRRRDGSVFDAETIAGPMRDPASGRIMYLGIIRDVTARLSTEKALHSLHCIASDQSLDFGQRRQAILKLGCAHFGLPVGVVGRVEEGDYRVIDVLDAGNSLQVGDVFPIADTYCWHVLAKGGPFGMDGTNRARLAAELSDQRYGTRTYVGSPILVAGELYGTLNFWGPDDAGLFSQADMDLIGMFAQWVGQEIRMERSIAALTDAHEKLSRVATVDELTGLGNRRLLVQQLDHEIERARRQQQPLSVAMVDIDHFKQLNDSYGHVAGDAALRHFADLLRDSLRGSDLVGRWGGEEFLLLLPDTAVDAALTTLNRLLDQIRHQPFAAENHAISLSASAGVTQFSTDEGAEATIKRADTALYRAKAAGRGCVERG</sequence>
<dbReference type="Gene3D" id="3.30.450.20">
    <property type="entry name" value="PAS domain"/>
    <property type="match status" value="1"/>
</dbReference>
<comment type="catalytic activity">
    <reaction evidence="2">
        <text>2 GTP = 3',3'-c-di-GMP + 2 diphosphate</text>
        <dbReference type="Rhea" id="RHEA:24898"/>
        <dbReference type="ChEBI" id="CHEBI:33019"/>
        <dbReference type="ChEBI" id="CHEBI:37565"/>
        <dbReference type="ChEBI" id="CHEBI:58805"/>
        <dbReference type="EC" id="2.7.7.65"/>
    </reaction>
</comment>
<dbReference type="InterPro" id="IPR001610">
    <property type="entry name" value="PAC"/>
</dbReference>
<dbReference type="NCBIfam" id="TIGR00254">
    <property type="entry name" value="GGDEF"/>
    <property type="match status" value="1"/>
</dbReference>
<evidence type="ECO:0000313" key="7">
    <source>
        <dbReference type="Proteomes" id="UP001460888"/>
    </source>
</evidence>
<name>A0ABV2B296_9GAMM</name>
<dbReference type="InterPro" id="IPR013767">
    <property type="entry name" value="PAS_fold"/>
</dbReference>
<dbReference type="InterPro" id="IPR000014">
    <property type="entry name" value="PAS"/>
</dbReference>
<evidence type="ECO:0000259" key="5">
    <source>
        <dbReference type="PROSITE" id="PS50887"/>
    </source>
</evidence>
<dbReference type="EMBL" id="APND01000003">
    <property type="protein sequence ID" value="MES1929998.1"/>
    <property type="molecule type" value="Genomic_DNA"/>
</dbReference>
<dbReference type="PANTHER" id="PTHR45138">
    <property type="entry name" value="REGULATORY COMPONENTS OF SENSORY TRANSDUCTION SYSTEM"/>
    <property type="match status" value="1"/>
</dbReference>
<dbReference type="RefSeq" id="WP_353111765.1">
    <property type="nucleotide sequence ID" value="NZ_APND01000003.1"/>
</dbReference>
<dbReference type="InterPro" id="IPR003018">
    <property type="entry name" value="GAF"/>
</dbReference>
<dbReference type="InterPro" id="IPR000160">
    <property type="entry name" value="GGDEF_dom"/>
</dbReference>
<dbReference type="InterPro" id="IPR000700">
    <property type="entry name" value="PAS-assoc_C"/>
</dbReference>
<feature type="domain" description="PAS" evidence="3">
    <location>
        <begin position="21"/>
        <end position="67"/>
    </location>
</feature>
<organism evidence="6 7">
    <name type="scientific">Salinisphaera dokdonensis CL-ES53</name>
    <dbReference type="NCBI Taxonomy" id="1304272"/>
    <lineage>
        <taxon>Bacteria</taxon>
        <taxon>Pseudomonadati</taxon>
        <taxon>Pseudomonadota</taxon>
        <taxon>Gammaproteobacteria</taxon>
        <taxon>Salinisphaerales</taxon>
        <taxon>Salinisphaeraceae</taxon>
        <taxon>Salinisphaera</taxon>
    </lineage>
</organism>
<dbReference type="PROSITE" id="PS50887">
    <property type="entry name" value="GGDEF"/>
    <property type="match status" value="1"/>
</dbReference>
<dbReference type="CDD" id="cd00130">
    <property type="entry name" value="PAS"/>
    <property type="match status" value="1"/>
</dbReference>
<evidence type="ECO:0000259" key="3">
    <source>
        <dbReference type="PROSITE" id="PS50112"/>
    </source>
</evidence>
<accession>A0ABV2B296</accession>
<dbReference type="EC" id="2.7.7.65" evidence="1"/>